<organism evidence="1">
    <name type="scientific">mine drainage metagenome</name>
    <dbReference type="NCBI Taxonomy" id="410659"/>
    <lineage>
        <taxon>unclassified sequences</taxon>
        <taxon>metagenomes</taxon>
        <taxon>ecological metagenomes</taxon>
    </lineage>
</organism>
<sequence>MPLVVKPYVSEATRFLQSLKVQNPELEARQKQGRALLWDKPQDAELRAAFDAARVPQKPYVYGQD</sequence>
<dbReference type="EMBL" id="MLJW01000065">
    <property type="protein sequence ID" value="OIR03463.1"/>
    <property type="molecule type" value="Genomic_DNA"/>
</dbReference>
<dbReference type="AlphaFoldDB" id="A0A1J5S597"/>
<reference evidence="1" key="1">
    <citation type="submission" date="2016-10" db="EMBL/GenBank/DDBJ databases">
        <title>Sequence of Gallionella enrichment culture.</title>
        <authorList>
            <person name="Poehlein A."/>
            <person name="Muehling M."/>
            <person name="Daniel R."/>
        </authorList>
    </citation>
    <scope>NUCLEOTIDE SEQUENCE</scope>
</reference>
<comment type="caution">
    <text evidence="1">The sequence shown here is derived from an EMBL/GenBank/DDBJ whole genome shotgun (WGS) entry which is preliminary data.</text>
</comment>
<evidence type="ECO:0008006" key="2">
    <source>
        <dbReference type="Google" id="ProtNLM"/>
    </source>
</evidence>
<accession>A0A1J5S597</accession>
<evidence type="ECO:0000313" key="1">
    <source>
        <dbReference type="EMBL" id="OIR03463.1"/>
    </source>
</evidence>
<dbReference type="InterPro" id="IPR021853">
    <property type="entry name" value="DUF3460"/>
</dbReference>
<proteinExistence type="predicted"/>
<gene>
    <name evidence="1" type="ORF">GALL_143210</name>
</gene>
<name>A0A1J5S597_9ZZZZ</name>
<dbReference type="Pfam" id="PF11943">
    <property type="entry name" value="DUF3460"/>
    <property type="match status" value="1"/>
</dbReference>
<protein>
    <recommendedName>
        <fullName evidence="2">Acetyl-CoA carboxyl transferase</fullName>
    </recommendedName>
</protein>